<sequence>MTGIGTAQDLDLWRGRRAARAGACVWLLPMGWPLWVFLSARPQPWAVVAVAAATAVFAASWLAIMWRMFSGHAMKPRPWALAGLVTSGPALMPVLGPPWVYLSFVFAVSAFGTALRGRAFAAACAATAALQVTVLLSQGEAAGQVWWVPIAVAAQAAAVDSLRRMGGLIARLDAARAEVGRLAVENERLRFARDLHDTLGHTLTSITIRSQLAARLAAADPGRAGQEMTEVERAARVALDEVRRAVAGYRAPSLSEELETATRNLGVAGIAVAVSPADGPVPAAAEALLAWAVREGATNVLRHSRARHCWIDLGVDATSATVEIRDDGRPAPDAANGGPAAAAERGGAGAGHGGDGLIGTRTGAGHAGDGLTGPLVGAGHGGSGLAGLAERVGGVGGRLEAGTPPGGGYRLHVRVPLGGGS</sequence>
<dbReference type="Gene3D" id="1.20.5.1930">
    <property type="match status" value="1"/>
</dbReference>
<dbReference type="Gene3D" id="3.30.565.10">
    <property type="entry name" value="Histidine kinase-like ATPase, C-terminal domain"/>
    <property type="match status" value="1"/>
</dbReference>
<feature type="transmembrane region" description="Helical" evidence="5">
    <location>
        <begin position="21"/>
        <end position="38"/>
    </location>
</feature>
<evidence type="ECO:0000259" key="6">
    <source>
        <dbReference type="Pfam" id="PF07730"/>
    </source>
</evidence>
<gene>
    <name evidence="7" type="ORF">SAMN05421874_13611</name>
</gene>
<dbReference type="GO" id="GO:0016020">
    <property type="term" value="C:membrane"/>
    <property type="evidence" value="ECO:0007669"/>
    <property type="project" value="InterPro"/>
</dbReference>
<dbReference type="STRING" id="683260.SAMN05421874_13611"/>
<dbReference type="GO" id="GO:0005524">
    <property type="term" value="F:ATP binding"/>
    <property type="evidence" value="ECO:0007669"/>
    <property type="project" value="UniProtKB-KW"/>
</dbReference>
<dbReference type="InterPro" id="IPR036890">
    <property type="entry name" value="HATPase_C_sf"/>
</dbReference>
<dbReference type="GO" id="GO:0046983">
    <property type="term" value="F:protein dimerization activity"/>
    <property type="evidence" value="ECO:0007669"/>
    <property type="project" value="InterPro"/>
</dbReference>
<feature type="transmembrane region" description="Helical" evidence="5">
    <location>
        <begin position="44"/>
        <end position="64"/>
    </location>
</feature>
<organism evidence="7 8">
    <name type="scientific">Nonomuraea maritima</name>
    <dbReference type="NCBI Taxonomy" id="683260"/>
    <lineage>
        <taxon>Bacteria</taxon>
        <taxon>Bacillati</taxon>
        <taxon>Actinomycetota</taxon>
        <taxon>Actinomycetes</taxon>
        <taxon>Streptosporangiales</taxon>
        <taxon>Streptosporangiaceae</taxon>
        <taxon>Nonomuraea</taxon>
    </lineage>
</organism>
<keyword evidence="1" id="KW-0808">Transferase</keyword>
<dbReference type="SUPFAM" id="SSF55874">
    <property type="entry name" value="ATPase domain of HSP90 chaperone/DNA topoisomerase II/histidine kinase"/>
    <property type="match status" value="1"/>
</dbReference>
<reference evidence="7 8" key="1">
    <citation type="submission" date="2016-10" db="EMBL/GenBank/DDBJ databases">
        <authorList>
            <person name="de Groot N.N."/>
        </authorList>
    </citation>
    <scope>NUCLEOTIDE SEQUENCE [LARGE SCALE GENOMIC DNA]</scope>
    <source>
        <strain evidence="7 8">CGMCC 4.5681</strain>
    </source>
</reference>
<dbReference type="Proteomes" id="UP000198683">
    <property type="component" value="Unassembled WGS sequence"/>
</dbReference>
<dbReference type="RefSeq" id="WP_143022348.1">
    <property type="nucleotide sequence ID" value="NZ_FNFB01000036.1"/>
</dbReference>
<keyword evidence="2 7" id="KW-0418">Kinase</keyword>
<dbReference type="AlphaFoldDB" id="A0A1G9PVZ0"/>
<dbReference type="PANTHER" id="PTHR24421:SF63">
    <property type="entry name" value="SENSOR HISTIDINE KINASE DESK"/>
    <property type="match status" value="1"/>
</dbReference>
<evidence type="ECO:0000256" key="3">
    <source>
        <dbReference type="ARBA" id="ARBA00023012"/>
    </source>
</evidence>
<keyword evidence="5" id="KW-0472">Membrane</keyword>
<dbReference type="CDD" id="cd16917">
    <property type="entry name" value="HATPase_UhpB-NarQ-NarX-like"/>
    <property type="match status" value="1"/>
</dbReference>
<dbReference type="EMBL" id="FNFB01000036">
    <property type="protein sequence ID" value="SDM02930.1"/>
    <property type="molecule type" value="Genomic_DNA"/>
</dbReference>
<feature type="domain" description="Signal transduction histidine kinase subgroup 3 dimerisation and phosphoacceptor" evidence="6">
    <location>
        <begin position="187"/>
        <end position="252"/>
    </location>
</feature>
<keyword evidence="3" id="KW-0902">Two-component regulatory system</keyword>
<evidence type="ECO:0000256" key="2">
    <source>
        <dbReference type="ARBA" id="ARBA00022777"/>
    </source>
</evidence>
<proteinExistence type="predicted"/>
<dbReference type="InterPro" id="IPR050482">
    <property type="entry name" value="Sensor_HK_TwoCompSys"/>
</dbReference>
<evidence type="ECO:0000256" key="1">
    <source>
        <dbReference type="ARBA" id="ARBA00022679"/>
    </source>
</evidence>
<evidence type="ECO:0000256" key="4">
    <source>
        <dbReference type="SAM" id="MobiDB-lite"/>
    </source>
</evidence>
<feature type="region of interest" description="Disordered" evidence="4">
    <location>
        <begin position="325"/>
        <end position="362"/>
    </location>
</feature>
<dbReference type="InterPro" id="IPR011712">
    <property type="entry name" value="Sig_transdc_His_kin_sub3_dim/P"/>
</dbReference>
<protein>
    <submittedName>
        <fullName evidence="7">Two-component system, NarL family, sensor histidine kinase DesK</fullName>
    </submittedName>
</protein>
<dbReference type="GO" id="GO:0000155">
    <property type="term" value="F:phosphorelay sensor kinase activity"/>
    <property type="evidence" value="ECO:0007669"/>
    <property type="project" value="InterPro"/>
</dbReference>
<keyword evidence="8" id="KW-1185">Reference proteome</keyword>
<dbReference type="PANTHER" id="PTHR24421">
    <property type="entry name" value="NITRATE/NITRITE SENSOR PROTEIN NARX-RELATED"/>
    <property type="match status" value="1"/>
</dbReference>
<evidence type="ECO:0000313" key="8">
    <source>
        <dbReference type="Proteomes" id="UP000198683"/>
    </source>
</evidence>
<keyword evidence="5" id="KW-0812">Transmembrane</keyword>
<dbReference type="Pfam" id="PF07730">
    <property type="entry name" value="HisKA_3"/>
    <property type="match status" value="1"/>
</dbReference>
<feature type="compositionally biased region" description="Gly residues" evidence="4">
    <location>
        <begin position="346"/>
        <end position="357"/>
    </location>
</feature>
<feature type="transmembrane region" description="Helical" evidence="5">
    <location>
        <begin position="76"/>
        <end position="92"/>
    </location>
</feature>
<name>A0A1G9PVZ0_9ACTN</name>
<evidence type="ECO:0000313" key="7">
    <source>
        <dbReference type="EMBL" id="SDM02930.1"/>
    </source>
</evidence>
<keyword evidence="5" id="KW-1133">Transmembrane helix</keyword>
<dbReference type="OrthoDB" id="5241784at2"/>
<feature type="compositionally biased region" description="Low complexity" evidence="4">
    <location>
        <begin position="331"/>
        <end position="345"/>
    </location>
</feature>
<accession>A0A1G9PVZ0</accession>
<evidence type="ECO:0000256" key="5">
    <source>
        <dbReference type="SAM" id="Phobius"/>
    </source>
</evidence>